<feature type="region of interest" description="Disordered" evidence="5">
    <location>
        <begin position="1"/>
        <end position="21"/>
    </location>
</feature>
<sequence>MAKREHETLAEDGQAGHTAPSLPSVVEMHDRADEVSIASGPVLHDSIPLMDLSRGVIGWESKEDVLNPRNWRTKDRRTLMLLMSIIATISPMASSLCAPGIADTMADLHEPSRVLGSLMITIFVLGYAVGPLFLAPLSEMYGRYPVVVISTWFFIVWLLGCSFAPSMSSLIVMRFLAGVGGSGIITISPAIVGDLYPVERRAFGSAIIVGSQSTGPIIGPIAGGFITQYLGWRWSYWILVICASTITGLTTVFMKESNAVVLLEKKVKRLRKELGRNDLYSPLQPQMSPLELVQRSLLRPLKLLAKSPIVLLMSVFVATAYALLYLMFTTIPTVFEETYGWSAQLAGLAYLGLGIGTFIALIVLMKFNDAQVVKLMRQNNMIFEPEMRLSTTTYCGFLMTISLIWYGWVTDKRSHWSIAVASHIPYGFGMLGVFLPCQTYMVDAFPLHAASAVAAPTVMRSLFAAFFPLVGPPMFQSLGLGWGNTLLGFIALALTPIPLVFYRYGGMIRKRFPVQL</sequence>
<dbReference type="InterPro" id="IPR020846">
    <property type="entry name" value="MFS_dom"/>
</dbReference>
<dbReference type="Pfam" id="PF07690">
    <property type="entry name" value="MFS_1"/>
    <property type="match status" value="1"/>
</dbReference>
<dbReference type="PANTHER" id="PTHR23502">
    <property type="entry name" value="MAJOR FACILITATOR SUPERFAMILY"/>
    <property type="match status" value="1"/>
</dbReference>
<accession>A0A0D2A291</accession>
<dbReference type="OMA" id="CLYLLYN"/>
<feature type="transmembrane region" description="Helical" evidence="6">
    <location>
        <begin position="171"/>
        <end position="191"/>
    </location>
</feature>
<dbReference type="PROSITE" id="PS50850">
    <property type="entry name" value="MFS"/>
    <property type="match status" value="1"/>
</dbReference>
<dbReference type="Proteomes" id="UP000054302">
    <property type="component" value="Unassembled WGS sequence"/>
</dbReference>
<evidence type="ECO:0000313" key="9">
    <source>
        <dbReference type="Proteomes" id="UP000054302"/>
    </source>
</evidence>
<dbReference type="FunFam" id="1.20.1250.20:FF:000011">
    <property type="entry name" value="MFS multidrug transporter, putative"/>
    <property type="match status" value="1"/>
</dbReference>
<evidence type="ECO:0000256" key="5">
    <source>
        <dbReference type="SAM" id="MobiDB-lite"/>
    </source>
</evidence>
<feature type="transmembrane region" description="Helical" evidence="6">
    <location>
        <begin position="482"/>
        <end position="502"/>
    </location>
</feature>
<dbReference type="GeneID" id="27322270"/>
<feature type="transmembrane region" description="Helical" evidence="6">
    <location>
        <begin position="234"/>
        <end position="254"/>
    </location>
</feature>
<dbReference type="GO" id="GO:0022857">
    <property type="term" value="F:transmembrane transporter activity"/>
    <property type="evidence" value="ECO:0007669"/>
    <property type="project" value="InterPro"/>
</dbReference>
<dbReference type="HOGENOM" id="CLU_008455_1_1_1"/>
<keyword evidence="4 6" id="KW-0472">Membrane</keyword>
<keyword evidence="2 6" id="KW-0812">Transmembrane</keyword>
<dbReference type="AlphaFoldDB" id="A0A0D2A291"/>
<feature type="domain" description="Major facilitator superfamily (MFS) profile" evidence="7">
    <location>
        <begin position="79"/>
        <end position="511"/>
    </location>
</feature>
<comment type="subcellular location">
    <subcellularLocation>
        <location evidence="1">Membrane</location>
        <topology evidence="1">Multi-pass membrane protein</topology>
    </subcellularLocation>
</comment>
<organism evidence="8 9">
    <name type="scientific">Exophiala mesophila</name>
    <name type="common">Black yeast-like fungus</name>
    <dbReference type="NCBI Taxonomy" id="212818"/>
    <lineage>
        <taxon>Eukaryota</taxon>
        <taxon>Fungi</taxon>
        <taxon>Dikarya</taxon>
        <taxon>Ascomycota</taxon>
        <taxon>Pezizomycotina</taxon>
        <taxon>Eurotiomycetes</taxon>
        <taxon>Chaetothyriomycetidae</taxon>
        <taxon>Chaetothyriales</taxon>
        <taxon>Herpotrichiellaceae</taxon>
        <taxon>Exophiala</taxon>
    </lineage>
</organism>
<feature type="transmembrane region" description="Helical" evidence="6">
    <location>
        <begin position="203"/>
        <end position="222"/>
    </location>
</feature>
<feature type="transmembrane region" description="Helical" evidence="6">
    <location>
        <begin position="309"/>
        <end position="328"/>
    </location>
</feature>
<feature type="transmembrane region" description="Helical" evidence="6">
    <location>
        <begin position="146"/>
        <end position="165"/>
    </location>
</feature>
<dbReference type="GO" id="GO:0016020">
    <property type="term" value="C:membrane"/>
    <property type="evidence" value="ECO:0007669"/>
    <property type="project" value="UniProtKB-SubCell"/>
</dbReference>
<reference evidence="8 9" key="1">
    <citation type="submission" date="2015-01" db="EMBL/GenBank/DDBJ databases">
        <title>The Genome Sequence of Exophiala mesophila CBS40295.</title>
        <authorList>
            <consortium name="The Broad Institute Genomics Platform"/>
            <person name="Cuomo C."/>
            <person name="de Hoog S."/>
            <person name="Gorbushina A."/>
            <person name="Stielow B."/>
            <person name="Teixiera M."/>
            <person name="Abouelleil A."/>
            <person name="Chapman S.B."/>
            <person name="Priest M."/>
            <person name="Young S.K."/>
            <person name="Wortman J."/>
            <person name="Nusbaum C."/>
            <person name="Birren B."/>
        </authorList>
    </citation>
    <scope>NUCLEOTIDE SEQUENCE [LARGE SCALE GENOMIC DNA]</scope>
    <source>
        <strain evidence="8 9">CBS 40295</strain>
    </source>
</reference>
<feature type="transmembrane region" description="Helical" evidence="6">
    <location>
        <begin position="79"/>
        <end position="102"/>
    </location>
</feature>
<name>A0A0D2A291_EXOME</name>
<dbReference type="Gene3D" id="1.20.1250.20">
    <property type="entry name" value="MFS general substrate transporter like domains"/>
    <property type="match status" value="1"/>
</dbReference>
<protein>
    <recommendedName>
        <fullName evidence="7">Major facilitator superfamily (MFS) profile domain-containing protein</fullName>
    </recommendedName>
</protein>
<dbReference type="InterPro" id="IPR011701">
    <property type="entry name" value="MFS"/>
</dbReference>
<dbReference type="VEuPathDB" id="FungiDB:PV10_04425"/>
<dbReference type="STRING" id="212818.A0A0D2A291"/>
<dbReference type="OrthoDB" id="4133109at2759"/>
<dbReference type="EMBL" id="KN847522">
    <property type="protein sequence ID" value="KIV93188.1"/>
    <property type="molecule type" value="Genomic_DNA"/>
</dbReference>
<dbReference type="RefSeq" id="XP_016224762.1">
    <property type="nucleotide sequence ID" value="XM_016368974.1"/>
</dbReference>
<keyword evidence="3 6" id="KW-1133">Transmembrane helix</keyword>
<keyword evidence="9" id="KW-1185">Reference proteome</keyword>
<feature type="transmembrane region" description="Helical" evidence="6">
    <location>
        <begin position="114"/>
        <end position="134"/>
    </location>
</feature>
<feature type="transmembrane region" description="Helical" evidence="6">
    <location>
        <begin position="447"/>
        <end position="470"/>
    </location>
</feature>
<evidence type="ECO:0000313" key="8">
    <source>
        <dbReference type="EMBL" id="KIV93188.1"/>
    </source>
</evidence>
<dbReference type="CDD" id="cd17323">
    <property type="entry name" value="MFS_Tpo1_MDR_like"/>
    <property type="match status" value="1"/>
</dbReference>
<evidence type="ECO:0000259" key="7">
    <source>
        <dbReference type="PROSITE" id="PS50850"/>
    </source>
</evidence>
<dbReference type="SUPFAM" id="SSF103473">
    <property type="entry name" value="MFS general substrate transporter"/>
    <property type="match status" value="1"/>
</dbReference>
<dbReference type="InterPro" id="IPR036259">
    <property type="entry name" value="MFS_trans_sf"/>
</dbReference>
<evidence type="ECO:0000256" key="3">
    <source>
        <dbReference type="ARBA" id="ARBA00022989"/>
    </source>
</evidence>
<feature type="transmembrane region" description="Helical" evidence="6">
    <location>
        <begin position="348"/>
        <end position="368"/>
    </location>
</feature>
<feature type="transmembrane region" description="Helical" evidence="6">
    <location>
        <begin position="414"/>
        <end position="435"/>
    </location>
</feature>
<feature type="transmembrane region" description="Helical" evidence="6">
    <location>
        <begin position="389"/>
        <end position="408"/>
    </location>
</feature>
<evidence type="ECO:0000256" key="6">
    <source>
        <dbReference type="SAM" id="Phobius"/>
    </source>
</evidence>
<proteinExistence type="predicted"/>
<evidence type="ECO:0000256" key="1">
    <source>
        <dbReference type="ARBA" id="ARBA00004141"/>
    </source>
</evidence>
<dbReference type="PANTHER" id="PTHR23502:SF33">
    <property type="entry name" value="MAJOR FACILITATOR SUPERFAMILY (MFS) PROFILE DOMAIN-CONTAINING PROTEIN-RELATED"/>
    <property type="match status" value="1"/>
</dbReference>
<evidence type="ECO:0000256" key="2">
    <source>
        <dbReference type="ARBA" id="ARBA00022692"/>
    </source>
</evidence>
<gene>
    <name evidence="8" type="ORF">PV10_04425</name>
</gene>
<evidence type="ECO:0000256" key="4">
    <source>
        <dbReference type="ARBA" id="ARBA00023136"/>
    </source>
</evidence>